<feature type="transmembrane region" description="Helical" evidence="1">
    <location>
        <begin position="57"/>
        <end position="75"/>
    </location>
</feature>
<evidence type="ECO:0000313" key="3">
    <source>
        <dbReference type="Proteomes" id="UP001157960"/>
    </source>
</evidence>
<keyword evidence="1" id="KW-0812">Transmembrane</keyword>
<accession>A0ABY1NDA9</accession>
<reference evidence="2 3" key="1">
    <citation type="submission" date="2017-05" db="EMBL/GenBank/DDBJ databases">
        <authorList>
            <person name="Varghese N."/>
            <person name="Submissions S."/>
        </authorList>
    </citation>
    <scope>NUCLEOTIDE SEQUENCE [LARGE SCALE GENOMIC DNA]</scope>
    <source>
        <strain evidence="2 3">DSM 28214</strain>
    </source>
</reference>
<dbReference type="Proteomes" id="UP001157960">
    <property type="component" value="Unassembled WGS sequence"/>
</dbReference>
<name>A0ABY1NDA9_9FLAO</name>
<dbReference type="InterPro" id="IPR026414">
    <property type="entry name" value="ExosoTase_F-assoc_memb"/>
</dbReference>
<sequence length="147" mass="17839">MKILNWFFVILGILGLIAVRVLEDRLFYDPFLNYFHEVNKSLHFPDFEWGKLIAGHLLRFFLNLIFSCIIIQFWFNNKRWTIQGAILIVIVFVITFPIYLYCVSGRFEMGQLFSFYMRRFVIQPLILLLIIPMFYYRKHILEQKGER</sequence>
<dbReference type="RefSeq" id="WP_283420955.1">
    <property type="nucleotide sequence ID" value="NZ_FXTZ01000001.1"/>
</dbReference>
<protein>
    <submittedName>
        <fullName evidence="2">Exosortase F-associated protein</fullName>
    </submittedName>
</protein>
<feature type="transmembrane region" description="Helical" evidence="1">
    <location>
        <begin position="81"/>
        <end position="103"/>
    </location>
</feature>
<keyword evidence="3" id="KW-1185">Reference proteome</keyword>
<evidence type="ECO:0000313" key="2">
    <source>
        <dbReference type="EMBL" id="SMP06956.1"/>
    </source>
</evidence>
<dbReference type="NCBIfam" id="TIGR04127">
    <property type="entry name" value="flavo_near_exo"/>
    <property type="match status" value="1"/>
</dbReference>
<gene>
    <name evidence="2" type="ORF">SAMN06264346_101589</name>
</gene>
<dbReference type="EMBL" id="FXTZ01000001">
    <property type="protein sequence ID" value="SMP06956.1"/>
    <property type="molecule type" value="Genomic_DNA"/>
</dbReference>
<proteinExistence type="predicted"/>
<keyword evidence="1" id="KW-1133">Transmembrane helix</keyword>
<comment type="caution">
    <text evidence="2">The sequence shown here is derived from an EMBL/GenBank/DDBJ whole genome shotgun (WGS) entry which is preliminary data.</text>
</comment>
<evidence type="ECO:0000256" key="1">
    <source>
        <dbReference type="SAM" id="Phobius"/>
    </source>
</evidence>
<feature type="transmembrane region" description="Helical" evidence="1">
    <location>
        <begin position="6"/>
        <end position="22"/>
    </location>
</feature>
<organism evidence="2 3">
    <name type="scientific">Chryseobacterium profundimaris</name>
    <dbReference type="NCBI Taxonomy" id="1387275"/>
    <lineage>
        <taxon>Bacteria</taxon>
        <taxon>Pseudomonadati</taxon>
        <taxon>Bacteroidota</taxon>
        <taxon>Flavobacteriia</taxon>
        <taxon>Flavobacteriales</taxon>
        <taxon>Weeksellaceae</taxon>
        <taxon>Chryseobacterium group</taxon>
        <taxon>Chryseobacterium</taxon>
    </lineage>
</organism>
<keyword evidence="1" id="KW-0472">Membrane</keyword>
<feature type="transmembrane region" description="Helical" evidence="1">
    <location>
        <begin position="115"/>
        <end position="136"/>
    </location>
</feature>